<feature type="compositionally biased region" description="Basic and acidic residues" evidence="1">
    <location>
        <begin position="20"/>
        <end position="48"/>
    </location>
</feature>
<reference evidence="2 3" key="1">
    <citation type="submission" date="2014-07" db="EMBL/GenBank/DDBJ databases">
        <title>Draft genome sequence of Thalassospira profundimaris 35.</title>
        <authorList>
            <person name="Lai Q."/>
            <person name="Shao Z."/>
        </authorList>
    </citation>
    <scope>NUCLEOTIDE SEQUENCE [LARGE SCALE GENOMIC DNA]</scope>
    <source>
        <strain evidence="2 3">35</strain>
    </source>
</reference>
<feature type="region of interest" description="Disordered" evidence="1">
    <location>
        <begin position="1"/>
        <end position="68"/>
    </location>
</feature>
<proteinExistence type="predicted"/>
<name>A0A367VYT4_9PROT</name>
<evidence type="ECO:0000256" key="1">
    <source>
        <dbReference type="SAM" id="MobiDB-lite"/>
    </source>
</evidence>
<protein>
    <submittedName>
        <fullName evidence="2">Uncharacterized protein</fullName>
    </submittedName>
</protein>
<dbReference type="EMBL" id="JPWF01000021">
    <property type="protein sequence ID" value="RCK31302.1"/>
    <property type="molecule type" value="Genomic_DNA"/>
</dbReference>
<evidence type="ECO:0000313" key="3">
    <source>
        <dbReference type="Proteomes" id="UP000253226"/>
    </source>
</evidence>
<feature type="compositionally biased region" description="Acidic residues" evidence="1">
    <location>
        <begin position="56"/>
        <end position="68"/>
    </location>
</feature>
<evidence type="ECO:0000313" key="2">
    <source>
        <dbReference type="EMBL" id="RCK31302.1"/>
    </source>
</evidence>
<accession>A0A367VYT4</accession>
<comment type="caution">
    <text evidence="2">The sequence shown here is derived from an EMBL/GenBank/DDBJ whole genome shotgun (WGS) entry which is preliminary data.</text>
</comment>
<dbReference type="RefSeq" id="WP_114104252.1">
    <property type="nucleotide sequence ID" value="NZ_JPWF01000021.1"/>
</dbReference>
<feature type="compositionally biased region" description="Acidic residues" evidence="1">
    <location>
        <begin position="7"/>
        <end position="19"/>
    </location>
</feature>
<gene>
    <name evidence="2" type="ORF">TH19_21325</name>
</gene>
<dbReference type="AlphaFoldDB" id="A0A367VYT4"/>
<dbReference type="Proteomes" id="UP000253226">
    <property type="component" value="Unassembled WGS sequence"/>
</dbReference>
<organism evidence="2 3">
    <name type="scientific">Thalassospira profundimaris</name>
    <dbReference type="NCBI Taxonomy" id="502049"/>
    <lineage>
        <taxon>Bacteria</taxon>
        <taxon>Pseudomonadati</taxon>
        <taxon>Pseudomonadota</taxon>
        <taxon>Alphaproteobacteria</taxon>
        <taxon>Rhodospirillales</taxon>
        <taxon>Thalassospiraceae</taxon>
        <taxon>Thalassospira</taxon>
    </lineage>
</organism>
<sequence>MGGFGEGLDDPADDDEKEEDDGKKELPWYNMLDRRFIGDGSDYKEHFDYPVPKPDPDDEQGEEPEDET</sequence>